<dbReference type="PROSITE" id="PS50931">
    <property type="entry name" value="HTH_LYSR"/>
    <property type="match status" value="1"/>
</dbReference>
<dbReference type="RefSeq" id="WP_059520245.1">
    <property type="nucleotide sequence ID" value="NZ_LOWA01000056.1"/>
</dbReference>
<evidence type="ECO:0000259" key="5">
    <source>
        <dbReference type="PROSITE" id="PS50931"/>
    </source>
</evidence>
<comment type="caution">
    <text evidence="6">The sequence shown here is derived from an EMBL/GenBank/DDBJ whole genome shotgun (WGS) entry which is preliminary data.</text>
</comment>
<dbReference type="InterPro" id="IPR005119">
    <property type="entry name" value="LysR_subst-bd"/>
</dbReference>
<name>A0A124P807_9BURK</name>
<comment type="similarity">
    <text evidence="1">Belongs to the LysR transcriptional regulatory family.</text>
</comment>
<keyword evidence="7" id="KW-1185">Reference proteome</keyword>
<keyword evidence="3" id="KW-0238">DNA-binding</keyword>
<keyword evidence="2" id="KW-0805">Transcription regulation</keyword>
<dbReference type="InterPro" id="IPR058163">
    <property type="entry name" value="LysR-type_TF_proteobact-type"/>
</dbReference>
<proteinExistence type="inferred from homology"/>
<dbReference type="CDD" id="cd08432">
    <property type="entry name" value="PBP2_GcdR_TrpI_HvrB_AmpR_like"/>
    <property type="match status" value="1"/>
</dbReference>
<dbReference type="Gene3D" id="1.10.10.10">
    <property type="entry name" value="Winged helix-like DNA-binding domain superfamily/Winged helix DNA-binding domain"/>
    <property type="match status" value="1"/>
</dbReference>
<dbReference type="EMBL" id="LOWA01000056">
    <property type="protein sequence ID" value="KVE23887.1"/>
    <property type="molecule type" value="Genomic_DNA"/>
</dbReference>
<evidence type="ECO:0000313" key="7">
    <source>
        <dbReference type="Proteomes" id="UP000062788"/>
    </source>
</evidence>
<accession>A0A124P807</accession>
<dbReference type="AlphaFoldDB" id="A0A124P807"/>
<dbReference type="PRINTS" id="PR00039">
    <property type="entry name" value="HTHLYSR"/>
</dbReference>
<evidence type="ECO:0000256" key="3">
    <source>
        <dbReference type="ARBA" id="ARBA00023125"/>
    </source>
</evidence>
<dbReference type="InterPro" id="IPR000847">
    <property type="entry name" value="LysR_HTH_N"/>
</dbReference>
<dbReference type="SUPFAM" id="SSF46785">
    <property type="entry name" value="Winged helix' DNA-binding domain"/>
    <property type="match status" value="1"/>
</dbReference>
<sequence>MKDELKRRRLPPLNALRAFEAAARHLNFRLAAQEIGVTQGAVAQQVRHLEAALTLRLFERLPRGLALTDEGLAYFSAIQRALHIISDATDALDRRPSTLTVSTTPSFASKWLIPRLAQFSEAYPAIEVRVVADEKLSTFRGDGVDIAIRLGKPPFGNAVSGDLLFSLDIFAVGSPSLLDGPRAVHAPSDLAKHVLLHDAHDLWPEFLGALDLLDQIDPAKGPRFSMSALAIDAAIAGQGVALTSEPLVGGDIAAGRLRRIGDFSFPLSLGFYVVYPKESKSSDTARAMREWLFAQRDKDRQSHWASLLRM</sequence>
<dbReference type="SUPFAM" id="SSF53850">
    <property type="entry name" value="Periplasmic binding protein-like II"/>
    <property type="match status" value="1"/>
</dbReference>
<gene>
    <name evidence="6" type="ORF">WS67_22020</name>
</gene>
<dbReference type="Gene3D" id="3.40.190.10">
    <property type="entry name" value="Periplasmic binding protein-like II"/>
    <property type="match status" value="2"/>
</dbReference>
<dbReference type="OrthoDB" id="8683153at2"/>
<reference evidence="6 7" key="1">
    <citation type="submission" date="2015-11" db="EMBL/GenBank/DDBJ databases">
        <title>Expanding the genomic diversity of Burkholderia species for the development of highly accurate diagnostics.</title>
        <authorList>
            <person name="Sahl J."/>
            <person name="Keim P."/>
            <person name="Wagner D."/>
        </authorList>
    </citation>
    <scope>NUCLEOTIDE SEQUENCE [LARGE SCALE GENOMIC DNA]</scope>
    <source>
        <strain evidence="6 7">TSV85</strain>
    </source>
</reference>
<dbReference type="PANTHER" id="PTHR30537:SF26">
    <property type="entry name" value="GLYCINE CLEAVAGE SYSTEM TRANSCRIPTIONAL ACTIVATOR"/>
    <property type="match status" value="1"/>
</dbReference>
<dbReference type="InterPro" id="IPR036390">
    <property type="entry name" value="WH_DNA-bd_sf"/>
</dbReference>
<keyword evidence="4" id="KW-0804">Transcription</keyword>
<dbReference type="Pfam" id="PF03466">
    <property type="entry name" value="LysR_substrate"/>
    <property type="match status" value="1"/>
</dbReference>
<dbReference type="Proteomes" id="UP000062788">
    <property type="component" value="Unassembled WGS sequence"/>
</dbReference>
<dbReference type="NCBIfam" id="NF008352">
    <property type="entry name" value="PRK11139.1"/>
    <property type="match status" value="1"/>
</dbReference>
<evidence type="ECO:0000256" key="4">
    <source>
        <dbReference type="ARBA" id="ARBA00023163"/>
    </source>
</evidence>
<dbReference type="GO" id="GO:0006351">
    <property type="term" value="P:DNA-templated transcription"/>
    <property type="evidence" value="ECO:0007669"/>
    <property type="project" value="TreeGrafter"/>
</dbReference>
<dbReference type="Pfam" id="PF00126">
    <property type="entry name" value="HTH_1"/>
    <property type="match status" value="1"/>
</dbReference>
<dbReference type="PANTHER" id="PTHR30537">
    <property type="entry name" value="HTH-TYPE TRANSCRIPTIONAL REGULATOR"/>
    <property type="match status" value="1"/>
</dbReference>
<evidence type="ECO:0000256" key="1">
    <source>
        <dbReference type="ARBA" id="ARBA00009437"/>
    </source>
</evidence>
<protein>
    <submittedName>
        <fullName evidence="6">LysR family transcriptional regulator</fullName>
    </submittedName>
</protein>
<dbReference type="InterPro" id="IPR036388">
    <property type="entry name" value="WH-like_DNA-bd_sf"/>
</dbReference>
<organism evidence="6 7">
    <name type="scientific">Burkholderia singularis</name>
    <dbReference type="NCBI Taxonomy" id="1503053"/>
    <lineage>
        <taxon>Bacteria</taxon>
        <taxon>Pseudomonadati</taxon>
        <taxon>Pseudomonadota</taxon>
        <taxon>Betaproteobacteria</taxon>
        <taxon>Burkholderiales</taxon>
        <taxon>Burkholderiaceae</taxon>
        <taxon>Burkholderia</taxon>
        <taxon>pseudomallei group</taxon>
    </lineage>
</organism>
<evidence type="ECO:0000313" key="6">
    <source>
        <dbReference type="EMBL" id="KVE23887.1"/>
    </source>
</evidence>
<feature type="domain" description="HTH lysR-type" evidence="5">
    <location>
        <begin position="11"/>
        <end position="68"/>
    </location>
</feature>
<dbReference type="GO" id="GO:0003700">
    <property type="term" value="F:DNA-binding transcription factor activity"/>
    <property type="evidence" value="ECO:0007669"/>
    <property type="project" value="InterPro"/>
</dbReference>
<evidence type="ECO:0000256" key="2">
    <source>
        <dbReference type="ARBA" id="ARBA00023015"/>
    </source>
</evidence>
<dbReference type="GO" id="GO:0043565">
    <property type="term" value="F:sequence-specific DNA binding"/>
    <property type="evidence" value="ECO:0007669"/>
    <property type="project" value="TreeGrafter"/>
</dbReference>